<organism evidence="2 3">
    <name type="scientific">Wenzhouxiangella limi</name>
    <dbReference type="NCBI Taxonomy" id="2707351"/>
    <lineage>
        <taxon>Bacteria</taxon>
        <taxon>Pseudomonadati</taxon>
        <taxon>Pseudomonadota</taxon>
        <taxon>Gammaproteobacteria</taxon>
        <taxon>Chromatiales</taxon>
        <taxon>Wenzhouxiangellaceae</taxon>
        <taxon>Wenzhouxiangella</taxon>
    </lineage>
</organism>
<evidence type="ECO:0000313" key="3">
    <source>
        <dbReference type="Proteomes" id="UP000484885"/>
    </source>
</evidence>
<keyword evidence="1" id="KW-1133">Transmembrane helix</keyword>
<evidence type="ECO:0000256" key="1">
    <source>
        <dbReference type="SAM" id="Phobius"/>
    </source>
</evidence>
<dbReference type="InterPro" id="IPR034756">
    <property type="entry name" value="T2SSM_b"/>
</dbReference>
<dbReference type="Pfam" id="PF10741">
    <property type="entry name" value="T2SSM_b"/>
    <property type="match status" value="1"/>
</dbReference>
<feature type="transmembrane region" description="Helical" evidence="1">
    <location>
        <begin position="24"/>
        <end position="42"/>
    </location>
</feature>
<comment type="caution">
    <text evidence="2">The sequence shown here is derived from an EMBL/GenBank/DDBJ whole genome shotgun (WGS) entry which is preliminary data.</text>
</comment>
<dbReference type="Proteomes" id="UP000484885">
    <property type="component" value="Unassembled WGS sequence"/>
</dbReference>
<dbReference type="RefSeq" id="WP_164211723.1">
    <property type="nucleotide sequence ID" value="NZ_JAAGSC010000042.1"/>
</dbReference>
<reference evidence="2 3" key="1">
    <citation type="submission" date="2020-02" db="EMBL/GenBank/DDBJ databases">
        <authorList>
            <person name="Zhang X.-Y."/>
        </authorList>
    </citation>
    <scope>NUCLEOTIDE SEQUENCE [LARGE SCALE GENOMIC DNA]</scope>
    <source>
        <strain evidence="2 3">C33</strain>
    </source>
</reference>
<accession>A0A845V815</accession>
<dbReference type="AlphaFoldDB" id="A0A845V815"/>
<evidence type="ECO:0000313" key="2">
    <source>
        <dbReference type="EMBL" id="NDY96321.1"/>
    </source>
</evidence>
<protein>
    <submittedName>
        <fullName evidence="2">Uncharacterized protein</fullName>
    </submittedName>
</protein>
<keyword evidence="3" id="KW-1185">Reference proteome</keyword>
<keyword evidence="1" id="KW-0472">Membrane</keyword>
<sequence>MNKTLIHGTETIRRALVEQPRIRIGVWFVLGLLGLNLVLSLADARRDLVPEIERQARLYHHLDVVLADSDWQTRLSEANDQLQQIHNRLYRAETTSLARAEFQSMLEREAQSAGLQISRLEMQAPAAIGHIPGLFKVGATLRLQHDPRRLLGFLAALENRDGLIVVDELRIDVEHGRADGVLLHAVYQVSGSEGDEA</sequence>
<name>A0A845V815_9GAMM</name>
<dbReference type="EMBL" id="JAAGSC010000042">
    <property type="protein sequence ID" value="NDY96321.1"/>
    <property type="molecule type" value="Genomic_DNA"/>
</dbReference>
<keyword evidence="1" id="KW-0812">Transmembrane</keyword>
<gene>
    <name evidence="2" type="ORF">G3I74_11330</name>
</gene>
<proteinExistence type="predicted"/>